<comment type="caution">
    <text evidence="1">The sequence shown here is derived from an EMBL/GenBank/DDBJ whole genome shotgun (WGS) entry which is preliminary data.</text>
</comment>
<dbReference type="InterPro" id="IPR036388">
    <property type="entry name" value="WH-like_DNA-bd_sf"/>
</dbReference>
<evidence type="ECO:0008006" key="3">
    <source>
        <dbReference type="Google" id="ProtNLM"/>
    </source>
</evidence>
<dbReference type="PATRIC" id="fig|1619125.3.peg.704"/>
<organism evidence="1 2">
    <name type="scientific">candidate division WWE3 bacterium GW2011_GWC2_44_9</name>
    <dbReference type="NCBI Taxonomy" id="1619125"/>
    <lineage>
        <taxon>Bacteria</taxon>
        <taxon>Katanobacteria</taxon>
    </lineage>
</organism>
<sequence>MHLVQKLLIKRLVEENGRSYSSLTKGYDSKDNIAFHLKQLISGNLIEKRDDQYYITPEGINILNTFQKTDLQDNSFKMFFVGIVCRCGEEYLIKPHTNTKDIFYNLPSGSPLFGEDLEDALPRIFYEEMGINIQFLAFSLDSLHMKTVKSKADAVLFDDVFGVYKVEVTTEQKSRMTLKKGSVWMSEDKIEELENKWPELDLCILRKGWELYNKYTVVCNYVLR</sequence>
<evidence type="ECO:0000313" key="2">
    <source>
        <dbReference type="Proteomes" id="UP000034504"/>
    </source>
</evidence>
<dbReference type="Gene3D" id="3.90.79.10">
    <property type="entry name" value="Nucleoside Triphosphate Pyrophosphohydrolase"/>
    <property type="match status" value="1"/>
</dbReference>
<dbReference type="SUPFAM" id="SSF46785">
    <property type="entry name" value="Winged helix' DNA-binding domain"/>
    <property type="match status" value="1"/>
</dbReference>
<dbReference type="SUPFAM" id="SSF55811">
    <property type="entry name" value="Nudix"/>
    <property type="match status" value="1"/>
</dbReference>
<dbReference type="Proteomes" id="UP000034504">
    <property type="component" value="Unassembled WGS sequence"/>
</dbReference>
<dbReference type="InterPro" id="IPR015797">
    <property type="entry name" value="NUDIX_hydrolase-like_dom_sf"/>
</dbReference>
<proteinExistence type="predicted"/>
<dbReference type="EMBL" id="LCJU01000045">
    <property type="protein sequence ID" value="KKT83189.1"/>
    <property type="molecule type" value="Genomic_DNA"/>
</dbReference>
<dbReference type="InterPro" id="IPR036390">
    <property type="entry name" value="WH_DNA-bd_sf"/>
</dbReference>
<gene>
    <name evidence="1" type="ORF">UW82_C0045G0012</name>
</gene>
<dbReference type="AlphaFoldDB" id="A0A0G1NG81"/>
<name>A0A0G1NG81_UNCKA</name>
<dbReference type="Gene3D" id="1.10.10.10">
    <property type="entry name" value="Winged helix-like DNA-binding domain superfamily/Winged helix DNA-binding domain"/>
    <property type="match status" value="1"/>
</dbReference>
<evidence type="ECO:0000313" key="1">
    <source>
        <dbReference type="EMBL" id="KKT83189.1"/>
    </source>
</evidence>
<protein>
    <recommendedName>
        <fullName evidence="3">Nudix hydrolase domain-containing protein</fullName>
    </recommendedName>
</protein>
<accession>A0A0G1NG81</accession>
<reference evidence="1 2" key="1">
    <citation type="journal article" date="2015" name="Nature">
        <title>rRNA introns, odd ribosomes, and small enigmatic genomes across a large radiation of phyla.</title>
        <authorList>
            <person name="Brown C.T."/>
            <person name="Hug L.A."/>
            <person name="Thomas B.C."/>
            <person name="Sharon I."/>
            <person name="Castelle C.J."/>
            <person name="Singh A."/>
            <person name="Wilkins M.J."/>
            <person name="Williams K.H."/>
            <person name="Banfield J.F."/>
        </authorList>
    </citation>
    <scope>NUCLEOTIDE SEQUENCE [LARGE SCALE GENOMIC DNA]</scope>
</reference>